<name>A0A1R1SLD3_9ACTN</name>
<feature type="domain" description="Transcription regulator PadR N-terminal" evidence="1">
    <location>
        <begin position="114"/>
        <end position="187"/>
    </location>
</feature>
<dbReference type="InterPro" id="IPR032710">
    <property type="entry name" value="NTF2-like_dom_sf"/>
</dbReference>
<evidence type="ECO:0000313" key="4">
    <source>
        <dbReference type="Proteomes" id="UP000186168"/>
    </source>
</evidence>
<organism evidence="3 4">
    <name type="scientific">Streptomyces sparsogenes DSM 40356</name>
    <dbReference type="NCBI Taxonomy" id="1331668"/>
    <lineage>
        <taxon>Bacteria</taxon>
        <taxon>Bacillati</taxon>
        <taxon>Actinomycetota</taxon>
        <taxon>Actinomycetes</taxon>
        <taxon>Kitasatosporales</taxon>
        <taxon>Streptomycetaceae</taxon>
        <taxon>Streptomyces</taxon>
    </lineage>
</organism>
<dbReference type="PANTHER" id="PTHR33169">
    <property type="entry name" value="PADR-FAMILY TRANSCRIPTIONAL REGULATOR"/>
    <property type="match status" value="1"/>
</dbReference>
<dbReference type="Gene3D" id="3.10.450.50">
    <property type="match status" value="1"/>
</dbReference>
<dbReference type="InterPro" id="IPR036390">
    <property type="entry name" value="WH_DNA-bd_sf"/>
</dbReference>
<dbReference type="AlphaFoldDB" id="A0A1R1SLD3"/>
<evidence type="ECO:0000259" key="1">
    <source>
        <dbReference type="Pfam" id="PF03551"/>
    </source>
</evidence>
<comment type="caution">
    <text evidence="3">The sequence shown here is derived from an EMBL/GenBank/DDBJ whole genome shotgun (WGS) entry which is preliminary data.</text>
</comment>
<dbReference type="SUPFAM" id="SSF54427">
    <property type="entry name" value="NTF2-like"/>
    <property type="match status" value="1"/>
</dbReference>
<sequence length="212" mass="22716">MRAAAFADHPDIHVAVEDMLVDSDRVAVRSVLRGLSNSVPAGAEPAASMLDIFRVQHGLIAEHPPAGRERVTLTSGVEAPPATAQSCSDIFRSSIYSRRVTRQNPSLTEPQYFILAALMDGPLHGYGIIKAAEQATDGRLRIAVGTLYGALERMERAGLVAAGHEEIVDGRARRYYKLTEDGTAMLSREALRMQQAAAVVIGRSRNAGAAPA</sequence>
<dbReference type="SUPFAM" id="SSF46785">
    <property type="entry name" value="Winged helix' DNA-binding domain"/>
    <property type="match status" value="1"/>
</dbReference>
<accession>A0A1R1SLD3</accession>
<dbReference type="Gene3D" id="1.10.10.10">
    <property type="entry name" value="Winged helix-like DNA-binding domain superfamily/Winged helix DNA-binding domain"/>
    <property type="match status" value="1"/>
</dbReference>
<dbReference type="Proteomes" id="UP000186168">
    <property type="component" value="Unassembled WGS sequence"/>
</dbReference>
<dbReference type="EMBL" id="ASQP01000186">
    <property type="protein sequence ID" value="OMI39053.1"/>
    <property type="molecule type" value="Genomic_DNA"/>
</dbReference>
<keyword evidence="4" id="KW-1185">Reference proteome</keyword>
<dbReference type="Pfam" id="PF03551">
    <property type="entry name" value="PadR"/>
    <property type="match status" value="1"/>
</dbReference>
<evidence type="ECO:0000259" key="2">
    <source>
        <dbReference type="Pfam" id="PF12680"/>
    </source>
</evidence>
<dbReference type="PANTHER" id="PTHR33169:SF13">
    <property type="entry name" value="PADR-FAMILY TRANSCRIPTIONAL REGULATOR"/>
    <property type="match status" value="1"/>
</dbReference>
<dbReference type="InterPro" id="IPR037401">
    <property type="entry name" value="SnoaL-like"/>
</dbReference>
<dbReference type="InterPro" id="IPR005149">
    <property type="entry name" value="Tscrpt_reg_PadR_N"/>
</dbReference>
<protein>
    <submittedName>
        <fullName evidence="3">ParR family transcriptional regulator</fullName>
    </submittedName>
</protein>
<dbReference type="STRING" id="67365.GCA_001704635_06438"/>
<feature type="domain" description="SnoaL-like" evidence="2">
    <location>
        <begin position="4"/>
        <end position="63"/>
    </location>
</feature>
<evidence type="ECO:0000313" key="3">
    <source>
        <dbReference type="EMBL" id="OMI39053.1"/>
    </source>
</evidence>
<reference evidence="3 4" key="1">
    <citation type="submission" date="2013-05" db="EMBL/GenBank/DDBJ databases">
        <title>Genome sequence of Streptomyces sparsogenes DSM 40356.</title>
        <authorList>
            <person name="Coyne S."/>
            <person name="Seebeck F.P."/>
        </authorList>
    </citation>
    <scope>NUCLEOTIDE SEQUENCE [LARGE SCALE GENOMIC DNA]</scope>
    <source>
        <strain evidence="3 4">DSM 40356</strain>
    </source>
</reference>
<dbReference type="InterPro" id="IPR036388">
    <property type="entry name" value="WH-like_DNA-bd_sf"/>
</dbReference>
<dbReference type="InterPro" id="IPR052509">
    <property type="entry name" value="Metal_resp_DNA-bind_regulator"/>
</dbReference>
<proteinExistence type="predicted"/>
<dbReference type="Pfam" id="PF12680">
    <property type="entry name" value="SnoaL_2"/>
    <property type="match status" value="1"/>
</dbReference>
<gene>
    <name evidence="3" type="ORF">SPAR_12895</name>
</gene>